<geneLocation type="plasmid" evidence="1 2">
    <name>unnamed1</name>
</geneLocation>
<protein>
    <submittedName>
        <fullName evidence="1">Uncharacterized protein</fullName>
    </submittedName>
</protein>
<gene>
    <name evidence="1" type="ORF">IC627_22300</name>
</gene>
<keyword evidence="1" id="KW-0614">Plasmid</keyword>
<organism evidence="1 2">
    <name type="scientific">Photobacterium damsela subsp. piscicida</name>
    <name type="common">Pasteurella piscicida</name>
    <dbReference type="NCBI Taxonomy" id="38294"/>
    <lineage>
        <taxon>Bacteria</taxon>
        <taxon>Pseudomonadati</taxon>
        <taxon>Pseudomonadota</taxon>
        <taxon>Gammaproteobacteria</taxon>
        <taxon>Vibrionales</taxon>
        <taxon>Vibrionaceae</taxon>
        <taxon>Photobacterium</taxon>
    </lineage>
</organism>
<sequence length="181" mass="20494">MNTRSKTATKFYTSERADNSVQIGLAGREVDSESVIREGNATHRLSSLEVSQAPALRAPCAAHISRANARKAAIFKRAWSLAAQKALRFGGKKCTYFAACLKVVYRQIKLTHTESCQQYGDLMKRNNEYLKQLKERLSHYESKPDLLHREQAIADLLPRIKNAQVRQSYYVDLIFCAGIGW</sequence>
<evidence type="ECO:0000313" key="2">
    <source>
        <dbReference type="Proteomes" id="UP000516656"/>
    </source>
</evidence>
<proteinExistence type="predicted"/>
<dbReference type="Proteomes" id="UP000516656">
    <property type="component" value="Plasmid unnamed1"/>
</dbReference>
<dbReference type="AlphaFoldDB" id="A0A1V1VGN2"/>
<name>A0A1V1VGN2_PHODP</name>
<evidence type="ECO:0000313" key="1">
    <source>
        <dbReference type="EMBL" id="QOD58921.1"/>
    </source>
</evidence>
<dbReference type="RefSeq" id="WP_086959526.1">
    <property type="nucleotide sequence ID" value="NZ_BDMQ01000003.1"/>
</dbReference>
<accession>A0A1V1VGN2</accession>
<reference evidence="1 2" key="1">
    <citation type="submission" date="2020-09" db="EMBL/GenBank/DDBJ databases">
        <title>Complete, closed and curated genome sequences of Photobacterium damselae subsp. piscicida isolates from Australia indicate localised evolution and additional plasmid-borne pathogenicity mechanisms.</title>
        <authorList>
            <person name="Baseggio L."/>
            <person name="Silayeva O."/>
            <person name="Buller N."/>
            <person name="Landos M."/>
            <person name="Engelstaedter J."/>
            <person name="Barnes A.C."/>
        </authorList>
    </citation>
    <scope>NUCLEOTIDE SEQUENCE [LARGE SCALE GENOMIC DNA]</scope>
    <source>
        <strain evidence="1 2">AS-16-0540-1</strain>
        <plasmid evidence="1 2">unnamed1</plasmid>
    </source>
</reference>
<dbReference type="EMBL" id="CP061856">
    <property type="protein sequence ID" value="QOD58921.1"/>
    <property type="molecule type" value="Genomic_DNA"/>
</dbReference>